<evidence type="ECO:0000313" key="2">
    <source>
        <dbReference type="EMBL" id="KAK7273512.1"/>
    </source>
</evidence>
<protein>
    <submittedName>
        <fullName evidence="2">Uncharacterized protein</fullName>
    </submittedName>
</protein>
<sequence>MVTNPSFLAVVAATKMAKKRGRPAKVTPSTSKQHGEHDHSTIESIPLDFETLDDIDFDALSPKQAEKVLTALDELRMKVSAKTLNTKVDEEEARSKDEEEKNKDSSNDGSATLTRADQNENMIDTRKKGPTVWENFDISKLRNAGGKL</sequence>
<evidence type="ECO:0000313" key="3">
    <source>
        <dbReference type="Proteomes" id="UP001372338"/>
    </source>
</evidence>
<name>A0AAN9FBV7_CROPI</name>
<proteinExistence type="predicted"/>
<comment type="caution">
    <text evidence="2">The sequence shown here is derived from an EMBL/GenBank/DDBJ whole genome shotgun (WGS) entry which is preliminary data.</text>
</comment>
<feature type="compositionally biased region" description="Basic and acidic residues" evidence="1">
    <location>
        <begin position="93"/>
        <end position="106"/>
    </location>
</feature>
<dbReference type="Proteomes" id="UP001372338">
    <property type="component" value="Unassembled WGS sequence"/>
</dbReference>
<feature type="region of interest" description="Disordered" evidence="1">
    <location>
        <begin position="82"/>
        <end position="128"/>
    </location>
</feature>
<reference evidence="2 3" key="1">
    <citation type="submission" date="2024-01" db="EMBL/GenBank/DDBJ databases">
        <title>The genomes of 5 underutilized Papilionoideae crops provide insights into root nodulation and disease resistanc.</title>
        <authorList>
            <person name="Yuan L."/>
        </authorList>
    </citation>
    <scope>NUCLEOTIDE SEQUENCE [LARGE SCALE GENOMIC DNA]</scope>
    <source>
        <strain evidence="2">ZHUSHIDOU_FW_LH</strain>
        <tissue evidence="2">Leaf</tissue>
    </source>
</reference>
<gene>
    <name evidence="2" type="ORF">RIF29_14564</name>
</gene>
<dbReference type="EMBL" id="JAYWIO010000003">
    <property type="protein sequence ID" value="KAK7273512.1"/>
    <property type="molecule type" value="Genomic_DNA"/>
</dbReference>
<keyword evidence="3" id="KW-1185">Reference proteome</keyword>
<feature type="compositionally biased region" description="Polar residues" evidence="1">
    <location>
        <begin position="107"/>
        <end position="122"/>
    </location>
</feature>
<dbReference type="AlphaFoldDB" id="A0AAN9FBV7"/>
<feature type="region of interest" description="Disordered" evidence="1">
    <location>
        <begin position="17"/>
        <end position="45"/>
    </location>
</feature>
<evidence type="ECO:0000256" key="1">
    <source>
        <dbReference type="SAM" id="MobiDB-lite"/>
    </source>
</evidence>
<accession>A0AAN9FBV7</accession>
<organism evidence="2 3">
    <name type="scientific">Crotalaria pallida</name>
    <name type="common">Smooth rattlebox</name>
    <name type="synonym">Crotalaria striata</name>
    <dbReference type="NCBI Taxonomy" id="3830"/>
    <lineage>
        <taxon>Eukaryota</taxon>
        <taxon>Viridiplantae</taxon>
        <taxon>Streptophyta</taxon>
        <taxon>Embryophyta</taxon>
        <taxon>Tracheophyta</taxon>
        <taxon>Spermatophyta</taxon>
        <taxon>Magnoliopsida</taxon>
        <taxon>eudicotyledons</taxon>
        <taxon>Gunneridae</taxon>
        <taxon>Pentapetalae</taxon>
        <taxon>rosids</taxon>
        <taxon>fabids</taxon>
        <taxon>Fabales</taxon>
        <taxon>Fabaceae</taxon>
        <taxon>Papilionoideae</taxon>
        <taxon>50 kb inversion clade</taxon>
        <taxon>genistoids sensu lato</taxon>
        <taxon>core genistoids</taxon>
        <taxon>Crotalarieae</taxon>
        <taxon>Crotalaria</taxon>
    </lineage>
</organism>